<evidence type="ECO:0000256" key="1">
    <source>
        <dbReference type="SAM" id="Phobius"/>
    </source>
</evidence>
<feature type="transmembrane region" description="Helical" evidence="1">
    <location>
        <begin position="178"/>
        <end position="197"/>
    </location>
</feature>
<protein>
    <recommendedName>
        <fullName evidence="2">EamA domain-containing protein</fullName>
    </recommendedName>
</protein>
<feature type="transmembrane region" description="Helical" evidence="1">
    <location>
        <begin position="203"/>
        <end position="224"/>
    </location>
</feature>
<feature type="transmembrane region" description="Helical" evidence="1">
    <location>
        <begin position="124"/>
        <end position="141"/>
    </location>
</feature>
<sequence length="296" mass="31831">MQTRTTGLLLSLAGVTLISPDVLVMRWVNLDHASVLMWRGLFMTLGFSAVVLYRYRLAAVRAIKRAGRLGVASGFCFALNTTCYTEAIQRTSATATVMIIATAPVFAALISWLVLDERIDRKTAISMFVTLIGIAIIATDGGGQNDMLGNLFAVCTAIFLAINFTLARLKSNIDLTPGLMFGGMIAATFGLMLGGAPQADTEWTQLAAIALTGAILMPIGFTLLQIAPRYTSATEVSLFLLFEAVLGPVWVWLVLNEAPTRTTLVGSVIIISALLYYGAPASWGTRLRLRLGMSSR</sequence>
<feature type="transmembrane region" description="Helical" evidence="1">
    <location>
        <begin position="147"/>
        <end position="166"/>
    </location>
</feature>
<feature type="transmembrane region" description="Helical" evidence="1">
    <location>
        <begin position="93"/>
        <end position="115"/>
    </location>
</feature>
<feature type="domain" description="EamA" evidence="2">
    <location>
        <begin position="6"/>
        <end position="138"/>
    </location>
</feature>
<feature type="transmembrane region" description="Helical" evidence="1">
    <location>
        <begin position="236"/>
        <end position="255"/>
    </location>
</feature>
<feature type="transmembrane region" description="Helical" evidence="1">
    <location>
        <begin position="67"/>
        <end position="87"/>
    </location>
</feature>
<name>A0A2U8GNH3_9RHOO</name>
<evidence type="ECO:0000313" key="4">
    <source>
        <dbReference type="Proteomes" id="UP000244930"/>
    </source>
</evidence>
<evidence type="ECO:0000313" key="3">
    <source>
        <dbReference type="EMBL" id="AWI74723.1"/>
    </source>
</evidence>
<feature type="transmembrane region" description="Helical" evidence="1">
    <location>
        <begin position="36"/>
        <end position="55"/>
    </location>
</feature>
<dbReference type="InterPro" id="IPR000620">
    <property type="entry name" value="EamA_dom"/>
</dbReference>
<feature type="domain" description="EamA" evidence="2">
    <location>
        <begin position="148"/>
        <end position="275"/>
    </location>
</feature>
<dbReference type="GO" id="GO:0016020">
    <property type="term" value="C:membrane"/>
    <property type="evidence" value="ECO:0007669"/>
    <property type="project" value="InterPro"/>
</dbReference>
<proteinExistence type="predicted"/>
<dbReference type="Pfam" id="PF00892">
    <property type="entry name" value="EamA"/>
    <property type="match status" value="2"/>
</dbReference>
<dbReference type="RefSeq" id="WP_108948431.1">
    <property type="nucleotide sequence ID" value="NZ_CP022187.1"/>
</dbReference>
<dbReference type="Proteomes" id="UP000244930">
    <property type="component" value="Chromosome"/>
</dbReference>
<gene>
    <name evidence="3" type="ORF">CEW83_05440</name>
</gene>
<reference evidence="3 4" key="1">
    <citation type="submission" date="2017-06" db="EMBL/GenBank/DDBJ databases">
        <title>Azoarcus.</title>
        <authorList>
            <person name="Woo J.-H."/>
            <person name="Kim H.-S."/>
        </authorList>
    </citation>
    <scope>NUCLEOTIDE SEQUENCE [LARGE SCALE GENOMIC DNA]</scope>
    <source>
        <strain evidence="3 4">TSPY31</strain>
    </source>
</reference>
<dbReference type="EMBL" id="CP022187">
    <property type="protein sequence ID" value="AWI74723.1"/>
    <property type="molecule type" value="Genomic_DNA"/>
</dbReference>
<feature type="transmembrane region" description="Helical" evidence="1">
    <location>
        <begin position="261"/>
        <end position="279"/>
    </location>
</feature>
<dbReference type="InterPro" id="IPR037185">
    <property type="entry name" value="EmrE-like"/>
</dbReference>
<keyword evidence="4" id="KW-1185">Reference proteome</keyword>
<keyword evidence="1" id="KW-1133">Transmembrane helix</keyword>
<dbReference type="PANTHER" id="PTHR22911">
    <property type="entry name" value="ACYL-MALONYL CONDENSING ENZYME-RELATED"/>
    <property type="match status" value="1"/>
</dbReference>
<accession>A0A2U8GNH3</accession>
<keyword evidence="1" id="KW-0812">Transmembrane</keyword>
<keyword evidence="1" id="KW-0472">Membrane</keyword>
<dbReference type="KEGG" id="acom:CEW83_05440"/>
<dbReference type="Gene3D" id="1.10.3730.20">
    <property type="match status" value="1"/>
</dbReference>
<evidence type="ECO:0000259" key="2">
    <source>
        <dbReference type="Pfam" id="PF00892"/>
    </source>
</evidence>
<organism evidence="3 4">
    <name type="scientific">Parazoarcus communis</name>
    <dbReference type="NCBI Taxonomy" id="41977"/>
    <lineage>
        <taxon>Bacteria</taxon>
        <taxon>Pseudomonadati</taxon>
        <taxon>Pseudomonadota</taxon>
        <taxon>Betaproteobacteria</taxon>
        <taxon>Rhodocyclales</taxon>
        <taxon>Zoogloeaceae</taxon>
        <taxon>Parazoarcus</taxon>
    </lineage>
</organism>
<dbReference type="AlphaFoldDB" id="A0A2U8GNH3"/>
<dbReference type="SUPFAM" id="SSF103481">
    <property type="entry name" value="Multidrug resistance efflux transporter EmrE"/>
    <property type="match status" value="2"/>
</dbReference>